<evidence type="ECO:0000313" key="2">
    <source>
        <dbReference type="EMBL" id="CAI9542984.1"/>
    </source>
</evidence>
<evidence type="ECO:0008006" key="4">
    <source>
        <dbReference type="Google" id="ProtNLM"/>
    </source>
</evidence>
<keyword evidence="3" id="KW-1185">Reference proteome</keyword>
<accession>A0ABN9B5Z1</accession>
<dbReference type="EMBL" id="CATNWA010002472">
    <property type="protein sequence ID" value="CAI9542984.1"/>
    <property type="molecule type" value="Genomic_DNA"/>
</dbReference>
<evidence type="ECO:0000313" key="3">
    <source>
        <dbReference type="Proteomes" id="UP001162483"/>
    </source>
</evidence>
<feature type="region of interest" description="Disordered" evidence="1">
    <location>
        <begin position="1"/>
        <end position="36"/>
    </location>
</feature>
<sequence>MQGLGRADIVDAGSRESGFSECQVHPERSHDRSVGWDPPWRVVQSLLEGGGGGSCGSIWHTVARRG</sequence>
<gene>
    <name evidence="2" type="ORF">SPARVUS_LOCUS2188859</name>
</gene>
<proteinExistence type="predicted"/>
<feature type="compositionally biased region" description="Basic and acidic residues" evidence="1">
    <location>
        <begin position="24"/>
        <end position="34"/>
    </location>
</feature>
<comment type="caution">
    <text evidence="2">The sequence shown here is derived from an EMBL/GenBank/DDBJ whole genome shotgun (WGS) entry which is preliminary data.</text>
</comment>
<reference evidence="2" key="1">
    <citation type="submission" date="2023-05" db="EMBL/GenBank/DDBJ databases">
        <authorList>
            <person name="Stuckert A."/>
        </authorList>
    </citation>
    <scope>NUCLEOTIDE SEQUENCE</scope>
</reference>
<dbReference type="Proteomes" id="UP001162483">
    <property type="component" value="Unassembled WGS sequence"/>
</dbReference>
<feature type="non-terminal residue" evidence="2">
    <location>
        <position position="66"/>
    </location>
</feature>
<evidence type="ECO:0000256" key="1">
    <source>
        <dbReference type="SAM" id="MobiDB-lite"/>
    </source>
</evidence>
<organism evidence="2 3">
    <name type="scientific">Staurois parvus</name>
    <dbReference type="NCBI Taxonomy" id="386267"/>
    <lineage>
        <taxon>Eukaryota</taxon>
        <taxon>Metazoa</taxon>
        <taxon>Chordata</taxon>
        <taxon>Craniata</taxon>
        <taxon>Vertebrata</taxon>
        <taxon>Euteleostomi</taxon>
        <taxon>Amphibia</taxon>
        <taxon>Batrachia</taxon>
        <taxon>Anura</taxon>
        <taxon>Neobatrachia</taxon>
        <taxon>Ranoidea</taxon>
        <taxon>Ranidae</taxon>
        <taxon>Staurois</taxon>
    </lineage>
</organism>
<protein>
    <recommendedName>
        <fullName evidence="4">Glutamine amidotransferase domain-containing protein</fullName>
    </recommendedName>
</protein>
<name>A0ABN9B5Z1_9NEOB</name>